<feature type="coiled-coil region" evidence="6">
    <location>
        <begin position="855"/>
        <end position="910"/>
    </location>
</feature>
<evidence type="ECO:0000256" key="1">
    <source>
        <dbReference type="ARBA" id="ARBA00004370"/>
    </source>
</evidence>
<dbReference type="GO" id="GO:0003924">
    <property type="term" value="F:GTPase activity"/>
    <property type="evidence" value="ECO:0007669"/>
    <property type="project" value="InterPro"/>
</dbReference>
<dbReference type="OrthoDB" id="5477114at2"/>
<dbReference type="PANTHER" id="PTHR10465:SF0">
    <property type="entry name" value="SARCALUMENIN"/>
    <property type="match status" value="1"/>
</dbReference>
<accession>A0A0M2SSJ3</accession>
<dbReference type="InterPro" id="IPR027417">
    <property type="entry name" value="P-loop_NTPase"/>
</dbReference>
<reference evidence="8 9" key="1">
    <citation type="submission" date="2015-04" db="EMBL/GenBank/DDBJ databases">
        <title>Taxonomic description and genome sequence of Salinicoccus sediminis sp. nov., a novel hyper halotolerant bacterium isolated from marine sediment.</title>
        <authorList>
            <person name="Mathan Kumar R."/>
            <person name="Kaur G."/>
            <person name="Kumar N."/>
            <person name="Kumar A."/>
            <person name="Singh N.K."/>
            <person name="Kaur N."/>
            <person name="Mayilraj S."/>
        </authorList>
    </citation>
    <scope>NUCLEOTIDE SEQUENCE [LARGE SCALE GENOMIC DNA]</scope>
    <source>
        <strain evidence="8 9">SV-16</strain>
    </source>
</reference>
<feature type="domain" description="Dynamin N-terminal" evidence="7">
    <location>
        <begin position="45"/>
        <end position="195"/>
    </location>
</feature>
<dbReference type="STRING" id="1432562.WN59_01955"/>
<keyword evidence="5" id="KW-0472">Membrane</keyword>
<dbReference type="InterPro" id="IPR027094">
    <property type="entry name" value="Mitofusin_fam"/>
</dbReference>
<evidence type="ECO:0000256" key="4">
    <source>
        <dbReference type="ARBA" id="ARBA00023134"/>
    </source>
</evidence>
<keyword evidence="2" id="KW-0547">Nucleotide-binding</keyword>
<evidence type="ECO:0000313" key="9">
    <source>
        <dbReference type="Proteomes" id="UP000034287"/>
    </source>
</evidence>
<proteinExistence type="predicted"/>
<name>A0A0M2SSJ3_9STAP</name>
<organism evidence="8 9">
    <name type="scientific">Salinicoccus sediminis</name>
    <dbReference type="NCBI Taxonomy" id="1432562"/>
    <lineage>
        <taxon>Bacteria</taxon>
        <taxon>Bacillati</taxon>
        <taxon>Bacillota</taxon>
        <taxon>Bacilli</taxon>
        <taxon>Bacillales</taxon>
        <taxon>Staphylococcaceae</taxon>
        <taxon>Salinicoccus</taxon>
    </lineage>
</organism>
<dbReference type="PANTHER" id="PTHR10465">
    <property type="entry name" value="TRANSMEMBRANE GTPASE FZO1"/>
    <property type="match status" value="1"/>
</dbReference>
<keyword evidence="4" id="KW-0342">GTP-binding</keyword>
<evidence type="ECO:0000259" key="7">
    <source>
        <dbReference type="Pfam" id="PF00350"/>
    </source>
</evidence>
<keyword evidence="6" id="KW-0175">Coiled coil</keyword>
<dbReference type="PATRIC" id="fig|1432562.3.peg.401"/>
<protein>
    <recommendedName>
        <fullName evidence="7">Dynamin N-terminal domain-containing protein</fullName>
    </recommendedName>
</protein>
<keyword evidence="9" id="KW-1185">Reference proteome</keyword>
<evidence type="ECO:0000256" key="3">
    <source>
        <dbReference type="ARBA" id="ARBA00022801"/>
    </source>
</evidence>
<dbReference type="EMBL" id="LAYZ01000001">
    <property type="protein sequence ID" value="KKK35615.1"/>
    <property type="molecule type" value="Genomic_DNA"/>
</dbReference>
<dbReference type="GO" id="GO:0005525">
    <property type="term" value="F:GTP binding"/>
    <property type="evidence" value="ECO:0007669"/>
    <property type="project" value="UniProtKB-KW"/>
</dbReference>
<dbReference type="Gene3D" id="3.40.50.300">
    <property type="entry name" value="P-loop containing nucleotide triphosphate hydrolases"/>
    <property type="match status" value="2"/>
</dbReference>
<dbReference type="GO" id="GO:0008053">
    <property type="term" value="P:mitochondrial fusion"/>
    <property type="evidence" value="ECO:0007669"/>
    <property type="project" value="TreeGrafter"/>
</dbReference>
<evidence type="ECO:0000313" key="8">
    <source>
        <dbReference type="EMBL" id="KKK35615.1"/>
    </source>
</evidence>
<keyword evidence="3" id="KW-0378">Hydrolase</keyword>
<dbReference type="Pfam" id="PF00350">
    <property type="entry name" value="Dynamin_N"/>
    <property type="match status" value="2"/>
</dbReference>
<dbReference type="InterPro" id="IPR045063">
    <property type="entry name" value="Dynamin_N"/>
</dbReference>
<dbReference type="RefSeq" id="WP_046511723.1">
    <property type="nucleotide sequence ID" value="NZ_LAYZ01000001.1"/>
</dbReference>
<sequence>MKHSSTLEILYKLKKEILKSNNHVLVSQIDHAIMKTYKDQLVFSFIGHYSAGKSSLINHLLDHTILPSSPVPTTSNTVSVQIGESEEIKAFIDQYKYIPLENYAALRDLNTKDLDITSIEMDLKHPVFRDRTVFQDTPGVDSSTRGHEESANRFLLNSDYIFFMVEYNHVESEHNLKLLRDIAALGIPFALVINQVDKHDASELTMDTFLSRIQSTLAQWKIAPEEIFTTTIYDSPYNEITELTNLITGIERQHEAYKADYHERIISNIEDRQTQYIDGELSDIFKRQPVAEGKNTEEVDSHITYLENEIKNDALASLHDDPDALADYVRQRTKEIAKNSYLYPHPVKSAISDYLKVISGDIRAGGLFGRKKKQEALYKGALCDIEETLTPVIATEIDAPVNGLFGELGLIGAPFRYKWGSGLLHEEEITTLSNAYILNYLDKLKRSVEKDVSLQAVDHLGTLEAGNVKGMHGNKGLASERTDYEQLKNLLKLKESLETANYRHFYIHMDDELEKLNLAEPVEYDFKNAGAGESGSTDSYHTEAETAVDIAPFRQVRALLEGHPRHERFSRVFTDKLGRIDGGLVNISVFGGFSAGKTTFINALLGETKLRTSPNPTTAAITEINGGSESYAVYKREEDLAGTLKMITNQAGSSTEDYMGWLKRHRNTVTEAYMPFVNGVFHNYEDYKPYLGQTLPITSDELIHRISSDHDAIFIHKALLSVPGELTERFSIVDSPGINSINQRHTKETHNIIAGSDLIIYVSYYNHVFSRSDESFLKYIQSIKGDDFPIIFVINAVDLMKSEEDLEKVIDYMSGSLRQLGLRNVIFPLSSKRALEGGDERFSTAKAVIMELAEKNAAKIQTASLEETKAQLEAALESNIRRYINQQEEIAKIERTRRMLTEELRNHTAMDMVPLLDQEADIILSHMDRQLELKLYDHLKGLITVHDMSDRKFMAKNEAMLRREINQFLSMEAATAFNAVYRKADAEYEQSVRQFNERLKEANTAETLANPSVEEEQLETAIDESILESYGKSLNQARSSTKAFREELLELSRALIQSIDHESLKADVEGMSRRYMSLKDEVSKDNKAAILASLTEPLPEISREDHDEDKMLLEAIRQTTEVEAL</sequence>
<dbReference type="SUPFAM" id="SSF52540">
    <property type="entry name" value="P-loop containing nucleoside triphosphate hydrolases"/>
    <property type="match status" value="2"/>
</dbReference>
<feature type="domain" description="Dynamin N-terminal" evidence="7">
    <location>
        <begin position="587"/>
        <end position="796"/>
    </location>
</feature>
<dbReference type="Proteomes" id="UP000034287">
    <property type="component" value="Unassembled WGS sequence"/>
</dbReference>
<comment type="caution">
    <text evidence="8">The sequence shown here is derived from an EMBL/GenBank/DDBJ whole genome shotgun (WGS) entry which is preliminary data.</text>
</comment>
<dbReference type="AlphaFoldDB" id="A0A0M2SSJ3"/>
<evidence type="ECO:0000256" key="5">
    <source>
        <dbReference type="ARBA" id="ARBA00023136"/>
    </source>
</evidence>
<evidence type="ECO:0000256" key="2">
    <source>
        <dbReference type="ARBA" id="ARBA00022741"/>
    </source>
</evidence>
<evidence type="ECO:0000256" key="6">
    <source>
        <dbReference type="SAM" id="Coils"/>
    </source>
</evidence>
<gene>
    <name evidence="8" type="ORF">WN59_01955</name>
</gene>
<dbReference type="GO" id="GO:0016020">
    <property type="term" value="C:membrane"/>
    <property type="evidence" value="ECO:0007669"/>
    <property type="project" value="UniProtKB-SubCell"/>
</dbReference>
<comment type="subcellular location">
    <subcellularLocation>
        <location evidence="1">Membrane</location>
    </subcellularLocation>
</comment>